<sequence length="113" mass="12416">MSVDPSHVNKTWTEWRETMIQAHHMIAPEICPLTSMDISLSKPSESAMVDAGHLLPFRLQGTARIPPAAPTCRVQSRVRGLLVITTADPSWCRGAVCSNGHLRKASDTGREIQ</sequence>
<keyword evidence="2" id="KW-1185">Reference proteome</keyword>
<evidence type="ECO:0000313" key="1">
    <source>
        <dbReference type="EMBL" id="GFR64284.1"/>
    </source>
</evidence>
<dbReference type="EMBL" id="BMAT01003890">
    <property type="protein sequence ID" value="GFR64284.1"/>
    <property type="molecule type" value="Genomic_DNA"/>
</dbReference>
<name>A0AAV4EUA9_9GAST</name>
<reference evidence="1 2" key="1">
    <citation type="journal article" date="2021" name="Elife">
        <title>Chloroplast acquisition without the gene transfer in kleptoplastic sea slugs, Plakobranchus ocellatus.</title>
        <authorList>
            <person name="Maeda T."/>
            <person name="Takahashi S."/>
            <person name="Yoshida T."/>
            <person name="Shimamura S."/>
            <person name="Takaki Y."/>
            <person name="Nagai Y."/>
            <person name="Toyoda A."/>
            <person name="Suzuki Y."/>
            <person name="Arimoto A."/>
            <person name="Ishii H."/>
            <person name="Satoh N."/>
            <person name="Nishiyama T."/>
            <person name="Hasebe M."/>
            <person name="Maruyama T."/>
            <person name="Minagawa J."/>
            <person name="Obokata J."/>
            <person name="Shigenobu S."/>
        </authorList>
    </citation>
    <scope>NUCLEOTIDE SEQUENCE [LARGE SCALE GENOMIC DNA]</scope>
</reference>
<organism evidence="1 2">
    <name type="scientific">Elysia marginata</name>
    <dbReference type="NCBI Taxonomy" id="1093978"/>
    <lineage>
        <taxon>Eukaryota</taxon>
        <taxon>Metazoa</taxon>
        <taxon>Spiralia</taxon>
        <taxon>Lophotrochozoa</taxon>
        <taxon>Mollusca</taxon>
        <taxon>Gastropoda</taxon>
        <taxon>Heterobranchia</taxon>
        <taxon>Euthyneura</taxon>
        <taxon>Panpulmonata</taxon>
        <taxon>Sacoglossa</taxon>
        <taxon>Placobranchoidea</taxon>
        <taxon>Plakobranchidae</taxon>
        <taxon>Elysia</taxon>
    </lineage>
</organism>
<protein>
    <recommendedName>
        <fullName evidence="3">HNH nuclease domain-containing protein</fullName>
    </recommendedName>
</protein>
<dbReference type="Proteomes" id="UP000762676">
    <property type="component" value="Unassembled WGS sequence"/>
</dbReference>
<accession>A0AAV4EUA9</accession>
<comment type="caution">
    <text evidence="1">The sequence shown here is derived from an EMBL/GenBank/DDBJ whole genome shotgun (WGS) entry which is preliminary data.</text>
</comment>
<gene>
    <name evidence="1" type="ORF">ElyMa_001918400</name>
</gene>
<evidence type="ECO:0000313" key="2">
    <source>
        <dbReference type="Proteomes" id="UP000762676"/>
    </source>
</evidence>
<evidence type="ECO:0008006" key="3">
    <source>
        <dbReference type="Google" id="ProtNLM"/>
    </source>
</evidence>
<dbReference type="AlphaFoldDB" id="A0AAV4EUA9"/>
<proteinExistence type="predicted"/>